<dbReference type="EMBL" id="BKCJ011147325">
    <property type="protein sequence ID" value="GFC94175.1"/>
    <property type="molecule type" value="Genomic_DNA"/>
</dbReference>
<feature type="compositionally biased region" description="Acidic residues" evidence="1">
    <location>
        <begin position="1"/>
        <end position="58"/>
    </location>
</feature>
<feature type="non-terminal residue" evidence="2">
    <location>
        <position position="1"/>
    </location>
</feature>
<feature type="compositionally biased region" description="Basic and acidic residues" evidence="1">
    <location>
        <begin position="59"/>
        <end position="75"/>
    </location>
</feature>
<proteinExistence type="predicted"/>
<reference evidence="2" key="1">
    <citation type="journal article" date="2019" name="Sci. Rep.">
        <title>Draft genome of Tanacetum cinerariifolium, the natural source of mosquito coil.</title>
        <authorList>
            <person name="Yamashiro T."/>
            <person name="Shiraishi A."/>
            <person name="Satake H."/>
            <person name="Nakayama K."/>
        </authorList>
    </citation>
    <scope>NUCLEOTIDE SEQUENCE</scope>
</reference>
<name>A0A699SAM9_TANCI</name>
<feature type="compositionally biased region" description="Basic and acidic residues" evidence="1">
    <location>
        <begin position="86"/>
        <end position="96"/>
    </location>
</feature>
<comment type="caution">
    <text evidence="2">The sequence shown here is derived from an EMBL/GenBank/DDBJ whole genome shotgun (WGS) entry which is preliminary data.</text>
</comment>
<protein>
    <submittedName>
        <fullName evidence="2">Uncharacterized protein</fullName>
    </submittedName>
</protein>
<organism evidence="2">
    <name type="scientific">Tanacetum cinerariifolium</name>
    <name type="common">Dalmatian daisy</name>
    <name type="synonym">Chrysanthemum cinerariifolium</name>
    <dbReference type="NCBI Taxonomy" id="118510"/>
    <lineage>
        <taxon>Eukaryota</taxon>
        <taxon>Viridiplantae</taxon>
        <taxon>Streptophyta</taxon>
        <taxon>Embryophyta</taxon>
        <taxon>Tracheophyta</taxon>
        <taxon>Spermatophyta</taxon>
        <taxon>Magnoliopsida</taxon>
        <taxon>eudicotyledons</taxon>
        <taxon>Gunneridae</taxon>
        <taxon>Pentapetalae</taxon>
        <taxon>asterids</taxon>
        <taxon>campanulids</taxon>
        <taxon>Asterales</taxon>
        <taxon>Asteraceae</taxon>
        <taxon>Asteroideae</taxon>
        <taxon>Anthemideae</taxon>
        <taxon>Anthemidinae</taxon>
        <taxon>Tanacetum</taxon>
    </lineage>
</organism>
<dbReference type="AlphaFoldDB" id="A0A699SAM9"/>
<sequence>DEKGDDDDDKEGDDGDDGEEGNDDDDDDDDHEDEGDDDEDDQEEGSDDEQASDKEDEEFIHLRLSTHDEKETRDEESFDPIPKKPKNTEYEGKSEENIGTNVGRKEGHDEEDGEYEFYRDVSINQGRELISVISICDNPTLDAGIESIFETTSHMDVPTPTTVAPLPVSAPTITPSTIATVTTIQ</sequence>
<gene>
    <name evidence="2" type="ORF">Tci_866145</name>
</gene>
<evidence type="ECO:0000256" key="1">
    <source>
        <dbReference type="SAM" id="MobiDB-lite"/>
    </source>
</evidence>
<feature type="region of interest" description="Disordered" evidence="1">
    <location>
        <begin position="1"/>
        <end position="112"/>
    </location>
</feature>
<evidence type="ECO:0000313" key="2">
    <source>
        <dbReference type="EMBL" id="GFC94175.1"/>
    </source>
</evidence>
<accession>A0A699SAM9</accession>